<dbReference type="PANTHER" id="PTHR32322:SF2">
    <property type="entry name" value="EAMA DOMAIN-CONTAINING PROTEIN"/>
    <property type="match status" value="1"/>
</dbReference>
<evidence type="ECO:0000313" key="8">
    <source>
        <dbReference type="EMBL" id="AHM55569.1"/>
    </source>
</evidence>
<organism evidence="8 9">
    <name type="scientific">Peptoclostridium acidaminophilum DSM 3953</name>
    <dbReference type="NCBI Taxonomy" id="1286171"/>
    <lineage>
        <taxon>Bacteria</taxon>
        <taxon>Bacillati</taxon>
        <taxon>Bacillota</taxon>
        <taxon>Clostridia</taxon>
        <taxon>Peptostreptococcales</taxon>
        <taxon>Peptoclostridiaceae</taxon>
        <taxon>Peptoclostridium</taxon>
    </lineage>
</organism>
<dbReference type="PANTHER" id="PTHR32322">
    <property type="entry name" value="INNER MEMBRANE TRANSPORTER"/>
    <property type="match status" value="1"/>
</dbReference>
<dbReference type="SUPFAM" id="SSF103481">
    <property type="entry name" value="Multidrug resistance efflux transporter EmrE"/>
    <property type="match status" value="2"/>
</dbReference>
<feature type="transmembrane region" description="Helical" evidence="6">
    <location>
        <begin position="123"/>
        <end position="143"/>
    </location>
</feature>
<gene>
    <name evidence="8" type="ORF">EAL2_c02660</name>
</gene>
<accession>W8T1F6</accession>
<dbReference type="Gene3D" id="1.10.3730.20">
    <property type="match status" value="1"/>
</dbReference>
<dbReference type="STRING" id="1286171.EAL2_c02660"/>
<evidence type="ECO:0000256" key="1">
    <source>
        <dbReference type="ARBA" id="ARBA00004141"/>
    </source>
</evidence>
<dbReference type="OrthoDB" id="9813604at2"/>
<keyword evidence="5 6" id="KW-0472">Membrane</keyword>
<evidence type="ECO:0000256" key="6">
    <source>
        <dbReference type="SAM" id="Phobius"/>
    </source>
</evidence>
<evidence type="ECO:0000313" key="9">
    <source>
        <dbReference type="Proteomes" id="UP000019591"/>
    </source>
</evidence>
<keyword evidence="4 6" id="KW-1133">Transmembrane helix</keyword>
<dbReference type="EMBL" id="CP007452">
    <property type="protein sequence ID" value="AHM55569.1"/>
    <property type="molecule type" value="Genomic_DNA"/>
</dbReference>
<dbReference type="eggNOG" id="COG0697">
    <property type="taxonomic scope" value="Bacteria"/>
</dbReference>
<dbReference type="InterPro" id="IPR050638">
    <property type="entry name" value="AA-Vitamin_Transporters"/>
</dbReference>
<dbReference type="KEGG" id="eac:EAL2_c02660"/>
<dbReference type="InterPro" id="IPR000620">
    <property type="entry name" value="EamA_dom"/>
</dbReference>
<dbReference type="PATRIC" id="fig|1286171.3.peg.203"/>
<feature type="transmembrane region" description="Helical" evidence="6">
    <location>
        <begin position="266"/>
        <end position="283"/>
    </location>
</feature>
<evidence type="ECO:0000256" key="2">
    <source>
        <dbReference type="ARBA" id="ARBA00007362"/>
    </source>
</evidence>
<dbReference type="RefSeq" id="WP_025434612.1">
    <property type="nucleotide sequence ID" value="NZ_CP007452.1"/>
</dbReference>
<evidence type="ECO:0000259" key="7">
    <source>
        <dbReference type="Pfam" id="PF00892"/>
    </source>
</evidence>
<feature type="transmembrane region" description="Helical" evidence="6">
    <location>
        <begin position="96"/>
        <end position="116"/>
    </location>
</feature>
<evidence type="ECO:0000256" key="3">
    <source>
        <dbReference type="ARBA" id="ARBA00022692"/>
    </source>
</evidence>
<sequence length="288" mass="31151">MKKGYIYIVLCAFIFSTMELAGKLVAGSMSPIQVTFSRFLIGALMLLPLAATDLKRKNIKLDRSDYLYFFALGSLCIPISMVLHQLSVVHTQASTAAIVFSINPLFTLPFAFFILGEKIEKNMVIALLVSLAGVVCIFNPLAVSYDLKGILLALASALTFALYTVLSKSRLSKYGGFIFNFFTFAAGEIVLFAVLAAKGTPVFSSITAANLPVVIYMGIVITGLGYIFFLEAIKLTSPVTASSVFFIKPALAPLLSMAFLGERISLNVALGMLLIVAGSVMSYRSRNR</sequence>
<comment type="similarity">
    <text evidence="2">Belongs to the EamA transporter family.</text>
</comment>
<dbReference type="Proteomes" id="UP000019591">
    <property type="component" value="Chromosome"/>
</dbReference>
<dbReference type="HOGENOM" id="CLU_033863_13_0_9"/>
<keyword evidence="3 6" id="KW-0812">Transmembrane</keyword>
<feature type="transmembrane region" description="Helical" evidence="6">
    <location>
        <begin position="209"/>
        <end position="229"/>
    </location>
</feature>
<proteinExistence type="inferred from homology"/>
<dbReference type="InterPro" id="IPR037185">
    <property type="entry name" value="EmrE-like"/>
</dbReference>
<protein>
    <submittedName>
        <fullName evidence="8">Putative transporter</fullName>
    </submittedName>
</protein>
<feature type="domain" description="EamA" evidence="7">
    <location>
        <begin position="148"/>
        <end position="283"/>
    </location>
</feature>
<evidence type="ECO:0000256" key="4">
    <source>
        <dbReference type="ARBA" id="ARBA00022989"/>
    </source>
</evidence>
<feature type="transmembrane region" description="Helical" evidence="6">
    <location>
        <begin position="66"/>
        <end position="84"/>
    </location>
</feature>
<keyword evidence="9" id="KW-1185">Reference proteome</keyword>
<feature type="transmembrane region" description="Helical" evidence="6">
    <location>
        <begin position="241"/>
        <end position="260"/>
    </location>
</feature>
<dbReference type="Pfam" id="PF00892">
    <property type="entry name" value="EamA"/>
    <property type="match status" value="2"/>
</dbReference>
<reference evidence="8 9" key="1">
    <citation type="journal article" date="2014" name="Genome Announc.">
        <title>Complete Genome Sequence of Amino Acid-Utilizing Eubacterium acidaminophilum al-2 (DSM 3953).</title>
        <authorList>
            <person name="Poehlein A."/>
            <person name="Andreesen J.R."/>
            <person name="Daniel R."/>
        </authorList>
    </citation>
    <scope>NUCLEOTIDE SEQUENCE [LARGE SCALE GENOMIC DNA]</scope>
    <source>
        <strain evidence="8 9">DSM 3953</strain>
    </source>
</reference>
<feature type="transmembrane region" description="Helical" evidence="6">
    <location>
        <begin position="149"/>
        <end position="166"/>
    </location>
</feature>
<evidence type="ECO:0000256" key="5">
    <source>
        <dbReference type="ARBA" id="ARBA00023136"/>
    </source>
</evidence>
<name>W8T1F6_PEPAC</name>
<dbReference type="AlphaFoldDB" id="W8T1F6"/>
<feature type="domain" description="EamA" evidence="7">
    <location>
        <begin position="3"/>
        <end position="138"/>
    </location>
</feature>
<feature type="transmembrane region" description="Helical" evidence="6">
    <location>
        <begin position="178"/>
        <end position="197"/>
    </location>
</feature>
<feature type="transmembrane region" description="Helical" evidence="6">
    <location>
        <begin position="36"/>
        <end position="54"/>
    </location>
</feature>
<dbReference type="GO" id="GO:0016020">
    <property type="term" value="C:membrane"/>
    <property type="evidence" value="ECO:0007669"/>
    <property type="project" value="UniProtKB-SubCell"/>
</dbReference>
<comment type="subcellular location">
    <subcellularLocation>
        <location evidence="1">Membrane</location>
        <topology evidence="1">Multi-pass membrane protein</topology>
    </subcellularLocation>
</comment>